<feature type="transmembrane region" description="Helical" evidence="1">
    <location>
        <begin position="7"/>
        <end position="27"/>
    </location>
</feature>
<keyword evidence="1" id="KW-0812">Transmembrane</keyword>
<organism evidence="2 3">
    <name type="scientific">Phaseolus angularis</name>
    <name type="common">Azuki bean</name>
    <name type="synonym">Vigna angularis</name>
    <dbReference type="NCBI Taxonomy" id="3914"/>
    <lineage>
        <taxon>Eukaryota</taxon>
        <taxon>Viridiplantae</taxon>
        <taxon>Streptophyta</taxon>
        <taxon>Embryophyta</taxon>
        <taxon>Tracheophyta</taxon>
        <taxon>Spermatophyta</taxon>
        <taxon>Magnoliopsida</taxon>
        <taxon>eudicotyledons</taxon>
        <taxon>Gunneridae</taxon>
        <taxon>Pentapetalae</taxon>
        <taxon>rosids</taxon>
        <taxon>fabids</taxon>
        <taxon>Fabales</taxon>
        <taxon>Fabaceae</taxon>
        <taxon>Papilionoideae</taxon>
        <taxon>50 kb inversion clade</taxon>
        <taxon>NPAAA clade</taxon>
        <taxon>indigoferoid/millettioid clade</taxon>
        <taxon>Phaseoleae</taxon>
        <taxon>Vigna</taxon>
    </lineage>
</organism>
<reference evidence="2 3" key="1">
    <citation type="submission" date="2020-05" db="EMBL/GenBank/DDBJ databases">
        <title>Vigna angularis (adzuki bean) Var. LongXiaoDou No. 4 denovo assembly.</title>
        <authorList>
            <person name="Xiang H."/>
        </authorList>
    </citation>
    <scope>NUCLEOTIDE SEQUENCE [LARGE SCALE GENOMIC DNA]</scope>
    <source>
        <tissue evidence="2">Leaf</tissue>
    </source>
</reference>
<evidence type="ECO:0000313" key="3">
    <source>
        <dbReference type="Proteomes" id="UP000743370"/>
    </source>
</evidence>
<dbReference type="Proteomes" id="UP000743370">
    <property type="component" value="Unassembled WGS sequence"/>
</dbReference>
<protein>
    <recommendedName>
        <fullName evidence="4">Major facilitator superfamily (MFS) profile domain-containing protein</fullName>
    </recommendedName>
</protein>
<accession>A0A8T0KEU7</accession>
<keyword evidence="1" id="KW-1133">Transmembrane helix</keyword>
<comment type="caution">
    <text evidence="2">The sequence shown here is derived from an EMBL/GenBank/DDBJ whole genome shotgun (WGS) entry which is preliminary data.</text>
</comment>
<proteinExistence type="predicted"/>
<feature type="transmembrane region" description="Helical" evidence="1">
    <location>
        <begin position="39"/>
        <end position="57"/>
    </location>
</feature>
<sequence>MTDSNGIVFGIYLLTALYGFIFGYHFGISDGELNGFANYGWALIVSRVLFGLGIGCTHQRSSSFIIGTFSVKVIDPVPVPHRPAKTQERPSTPIPRLRTPVVGGLDATNNEDAWTYGVIHLKIPMLLLKYNYG</sequence>
<keyword evidence="1" id="KW-0472">Membrane</keyword>
<dbReference type="EMBL" id="JABFOF010000005">
    <property type="protein sequence ID" value="KAG2397432.1"/>
    <property type="molecule type" value="Genomic_DNA"/>
</dbReference>
<dbReference type="AlphaFoldDB" id="A0A8T0KEU7"/>
<evidence type="ECO:0000256" key="1">
    <source>
        <dbReference type="SAM" id="Phobius"/>
    </source>
</evidence>
<evidence type="ECO:0000313" key="2">
    <source>
        <dbReference type="EMBL" id="KAG2397432.1"/>
    </source>
</evidence>
<gene>
    <name evidence="2" type="ORF">HKW66_Vig0143320</name>
</gene>
<evidence type="ECO:0008006" key="4">
    <source>
        <dbReference type="Google" id="ProtNLM"/>
    </source>
</evidence>
<name>A0A8T0KEU7_PHAAN</name>